<keyword evidence="8" id="KW-0874">Quinone</keyword>
<dbReference type="AlphaFoldDB" id="A0A971M6W0"/>
<evidence type="ECO:0000313" key="10">
    <source>
        <dbReference type="Proteomes" id="UP000777265"/>
    </source>
</evidence>
<keyword evidence="8" id="KW-0520">NAD</keyword>
<keyword evidence="3 8" id="KW-0813">Transport</keyword>
<comment type="caution">
    <text evidence="9">The sequence shown here is derived from an EMBL/GenBank/DDBJ whole genome shotgun (WGS) entry which is preliminary data.</text>
</comment>
<dbReference type="EC" id="7.1.1.-" evidence="8"/>
<dbReference type="PANTHER" id="PTHR11434">
    <property type="entry name" value="NADH-UBIQUINONE OXIDOREDUCTASE SUBUNIT ND4L"/>
    <property type="match status" value="1"/>
</dbReference>
<keyword evidence="6 8" id="KW-1133">Transmembrane helix</keyword>
<keyword evidence="4" id="KW-0997">Cell inner membrane</keyword>
<evidence type="ECO:0000256" key="1">
    <source>
        <dbReference type="ARBA" id="ARBA00004141"/>
    </source>
</evidence>
<dbReference type="Pfam" id="PF00420">
    <property type="entry name" value="Oxidored_q2"/>
    <property type="match status" value="1"/>
</dbReference>
<dbReference type="InterPro" id="IPR001133">
    <property type="entry name" value="NADH_UbQ_OxRdtase_chain4L/K"/>
</dbReference>
<reference evidence="9" key="2">
    <citation type="submission" date="2020-01" db="EMBL/GenBank/DDBJ databases">
        <authorList>
            <person name="Campanaro S."/>
        </authorList>
    </citation>
    <scope>NUCLEOTIDE SEQUENCE</scope>
    <source>
        <strain evidence="9">AS06rmzACSIP_7</strain>
    </source>
</reference>
<evidence type="ECO:0000256" key="5">
    <source>
        <dbReference type="ARBA" id="ARBA00022692"/>
    </source>
</evidence>
<dbReference type="GO" id="GO:0005886">
    <property type="term" value="C:plasma membrane"/>
    <property type="evidence" value="ECO:0007669"/>
    <property type="project" value="UniProtKB-SubCell"/>
</dbReference>
<dbReference type="GO" id="GO:0048038">
    <property type="term" value="F:quinone binding"/>
    <property type="evidence" value="ECO:0007669"/>
    <property type="project" value="UniProtKB-KW"/>
</dbReference>
<dbReference type="EMBL" id="JAAYEE010000253">
    <property type="protein sequence ID" value="NLW36444.1"/>
    <property type="molecule type" value="Genomic_DNA"/>
</dbReference>
<dbReference type="NCBIfam" id="NF004320">
    <property type="entry name" value="PRK05715.1-2"/>
    <property type="match status" value="1"/>
</dbReference>
<keyword evidence="5 8" id="KW-0812">Transmembrane</keyword>
<keyword evidence="9" id="KW-0560">Oxidoreductase</keyword>
<name>A0A971M6W0_9BACT</name>
<feature type="transmembrane region" description="Helical" evidence="8">
    <location>
        <begin position="34"/>
        <end position="54"/>
    </location>
</feature>
<organism evidence="9 10">
    <name type="scientific">Syntrophorhabdus aromaticivorans</name>
    <dbReference type="NCBI Taxonomy" id="328301"/>
    <lineage>
        <taxon>Bacteria</taxon>
        <taxon>Pseudomonadati</taxon>
        <taxon>Thermodesulfobacteriota</taxon>
        <taxon>Syntrophorhabdia</taxon>
        <taxon>Syntrophorhabdales</taxon>
        <taxon>Syntrophorhabdaceae</taxon>
        <taxon>Syntrophorhabdus</taxon>
    </lineage>
</organism>
<proteinExistence type="inferred from homology"/>
<protein>
    <recommendedName>
        <fullName evidence="8">NADH-quinone oxidoreductase subunit K</fullName>
        <ecNumber evidence="8">7.1.1.-</ecNumber>
    </recommendedName>
    <alternativeName>
        <fullName evidence="8">NADH dehydrogenase I subunit K</fullName>
    </alternativeName>
    <alternativeName>
        <fullName evidence="8">NDH-1 subunit K</fullName>
    </alternativeName>
</protein>
<dbReference type="HAMAP" id="MF_01456">
    <property type="entry name" value="NDH1_NuoK"/>
    <property type="match status" value="1"/>
</dbReference>
<keyword evidence="7 8" id="KW-0472">Membrane</keyword>
<dbReference type="Gene3D" id="1.10.287.3510">
    <property type="match status" value="1"/>
</dbReference>
<evidence type="ECO:0000256" key="2">
    <source>
        <dbReference type="ARBA" id="ARBA00010519"/>
    </source>
</evidence>
<accession>A0A971M6W0</accession>
<feature type="transmembrane region" description="Helical" evidence="8">
    <location>
        <begin position="12"/>
        <end position="29"/>
    </location>
</feature>
<comment type="subcellular location">
    <subcellularLocation>
        <location evidence="8">Cell membrane</location>
        <topology evidence="8">Multi-pass membrane protein</topology>
    </subcellularLocation>
    <subcellularLocation>
        <location evidence="1">Membrane</location>
        <topology evidence="1">Multi-pass membrane protein</topology>
    </subcellularLocation>
</comment>
<dbReference type="PANTHER" id="PTHR11434:SF16">
    <property type="entry name" value="NADH-UBIQUINONE OXIDOREDUCTASE CHAIN 4L"/>
    <property type="match status" value="1"/>
</dbReference>
<evidence type="ECO:0000313" key="9">
    <source>
        <dbReference type="EMBL" id="NLW36444.1"/>
    </source>
</evidence>
<comment type="function">
    <text evidence="8">NDH-1 shuttles electrons from NADH, via FMN and iron-sulfur (Fe-S) centers, to quinones in the respiratory chain. The immediate electron acceptor for the enzyme in this species is believed to be ubiquinone. Couples the redox reaction to proton translocation (for every two electrons transferred, four hydrogen ions are translocated across the cytoplasmic membrane), and thus conserves the redox energy in a proton gradient.</text>
</comment>
<evidence type="ECO:0000256" key="4">
    <source>
        <dbReference type="ARBA" id="ARBA00022519"/>
    </source>
</evidence>
<keyword evidence="8" id="KW-0830">Ubiquinone</keyword>
<evidence type="ECO:0000256" key="8">
    <source>
        <dbReference type="HAMAP-Rule" id="MF_01456"/>
    </source>
</evidence>
<evidence type="ECO:0000256" key="6">
    <source>
        <dbReference type="ARBA" id="ARBA00022989"/>
    </source>
</evidence>
<feature type="transmembrane region" description="Helical" evidence="8">
    <location>
        <begin position="66"/>
        <end position="91"/>
    </location>
</feature>
<comment type="subunit">
    <text evidence="8">NDH-1 is composed of 14 different subunits. Subunits NuoA, H, J, K, L, M, N constitute the membrane sector of the complex.</text>
</comment>
<comment type="similarity">
    <text evidence="2 8">Belongs to the complex I subunit 4L family.</text>
</comment>
<keyword evidence="8" id="KW-1003">Cell membrane</keyword>
<gene>
    <name evidence="8 9" type="primary">nuoK</name>
    <name evidence="9" type="ORF">GXY80_13370</name>
</gene>
<dbReference type="Proteomes" id="UP000777265">
    <property type="component" value="Unassembled WGS sequence"/>
</dbReference>
<keyword evidence="8" id="KW-1278">Translocase</keyword>
<dbReference type="GO" id="GO:0030964">
    <property type="term" value="C:NADH dehydrogenase complex"/>
    <property type="evidence" value="ECO:0007669"/>
    <property type="project" value="TreeGrafter"/>
</dbReference>
<sequence>MTGFLYDNLSVYLFVGLFLLCCGIFGILYRRTLIAMLISIELIMNGAGLNFVAFNRFVSPEGPDGMIFTLFIMGIAAAETAIALAIVILIFRRFKHIEGAGMEEMKE</sequence>
<reference evidence="9" key="1">
    <citation type="journal article" date="2020" name="Biotechnol. Biofuels">
        <title>New insights from the biogas microbiome by comprehensive genome-resolved metagenomics of nearly 1600 species originating from multiple anaerobic digesters.</title>
        <authorList>
            <person name="Campanaro S."/>
            <person name="Treu L."/>
            <person name="Rodriguez-R L.M."/>
            <person name="Kovalovszki A."/>
            <person name="Ziels R.M."/>
            <person name="Maus I."/>
            <person name="Zhu X."/>
            <person name="Kougias P.G."/>
            <person name="Basile A."/>
            <person name="Luo G."/>
            <person name="Schluter A."/>
            <person name="Konstantinidis K.T."/>
            <person name="Angelidaki I."/>
        </authorList>
    </citation>
    <scope>NUCLEOTIDE SEQUENCE</scope>
    <source>
        <strain evidence="9">AS06rmzACSIP_7</strain>
    </source>
</reference>
<comment type="catalytic activity">
    <reaction evidence="8">
        <text>a quinone + NADH + 5 H(+)(in) = a quinol + NAD(+) + 4 H(+)(out)</text>
        <dbReference type="Rhea" id="RHEA:57888"/>
        <dbReference type="ChEBI" id="CHEBI:15378"/>
        <dbReference type="ChEBI" id="CHEBI:24646"/>
        <dbReference type="ChEBI" id="CHEBI:57540"/>
        <dbReference type="ChEBI" id="CHEBI:57945"/>
        <dbReference type="ChEBI" id="CHEBI:132124"/>
    </reaction>
</comment>
<evidence type="ECO:0000256" key="3">
    <source>
        <dbReference type="ARBA" id="ARBA00022448"/>
    </source>
</evidence>
<dbReference type="InterPro" id="IPR039428">
    <property type="entry name" value="NUOK/Mnh_C1-like"/>
</dbReference>
<evidence type="ECO:0000256" key="7">
    <source>
        <dbReference type="ARBA" id="ARBA00023136"/>
    </source>
</evidence>
<dbReference type="GO" id="GO:0050136">
    <property type="term" value="F:NADH dehydrogenase (quinone) (non-electrogenic) activity"/>
    <property type="evidence" value="ECO:0007669"/>
    <property type="project" value="UniProtKB-UniRule"/>
</dbReference>
<dbReference type="GO" id="GO:0042773">
    <property type="term" value="P:ATP synthesis coupled electron transport"/>
    <property type="evidence" value="ECO:0007669"/>
    <property type="project" value="InterPro"/>
</dbReference>